<dbReference type="Proteomes" id="UP000289152">
    <property type="component" value="Unassembled WGS sequence"/>
</dbReference>
<dbReference type="VEuPathDB" id="FungiDB:TREMEDRAFT_58496"/>
<evidence type="ECO:0000256" key="5">
    <source>
        <dbReference type="SAM" id="MobiDB-lite"/>
    </source>
</evidence>
<evidence type="ECO:0000313" key="6">
    <source>
        <dbReference type="EMBL" id="RXK38888.1"/>
    </source>
</evidence>
<name>A0A4Q1BM46_TREME</name>
<dbReference type="CDD" id="cd08041">
    <property type="entry name" value="OBF_kDNA_ligase_like"/>
    <property type="match status" value="1"/>
</dbReference>
<proteinExistence type="predicted"/>
<organism evidence="6 7">
    <name type="scientific">Tremella mesenterica</name>
    <name type="common">Jelly fungus</name>
    <dbReference type="NCBI Taxonomy" id="5217"/>
    <lineage>
        <taxon>Eukaryota</taxon>
        <taxon>Fungi</taxon>
        <taxon>Dikarya</taxon>
        <taxon>Basidiomycota</taxon>
        <taxon>Agaricomycotina</taxon>
        <taxon>Tremellomycetes</taxon>
        <taxon>Tremellales</taxon>
        <taxon>Tremellaceae</taxon>
        <taxon>Tremella</taxon>
    </lineage>
</organism>
<dbReference type="GO" id="GO:0006260">
    <property type="term" value="P:DNA replication"/>
    <property type="evidence" value="ECO:0007669"/>
    <property type="project" value="UniProtKB-KW"/>
</dbReference>
<dbReference type="SUPFAM" id="SSF56091">
    <property type="entry name" value="DNA ligase/mRNA capping enzyme, catalytic domain"/>
    <property type="match status" value="1"/>
</dbReference>
<evidence type="ECO:0000256" key="4">
    <source>
        <dbReference type="ARBA" id="ARBA00023204"/>
    </source>
</evidence>
<comment type="caution">
    <text evidence="6">The sequence shown here is derived from an EMBL/GenBank/DDBJ whole genome shotgun (WGS) entry which is preliminary data.</text>
</comment>
<dbReference type="InterPro" id="IPR012340">
    <property type="entry name" value="NA-bd_OB-fold"/>
</dbReference>
<keyword evidence="4" id="KW-0234">DNA repair</keyword>
<dbReference type="AlphaFoldDB" id="A0A4Q1BM46"/>
<gene>
    <name evidence="6" type="ORF">M231_03837</name>
</gene>
<dbReference type="STRING" id="5217.A0A4Q1BM46"/>
<dbReference type="InParanoid" id="A0A4Q1BM46"/>
<evidence type="ECO:0000256" key="2">
    <source>
        <dbReference type="ARBA" id="ARBA00022705"/>
    </source>
</evidence>
<keyword evidence="7" id="KW-1185">Reference proteome</keyword>
<evidence type="ECO:0008006" key="8">
    <source>
        <dbReference type="Google" id="ProtNLM"/>
    </source>
</evidence>
<dbReference type="SUPFAM" id="SSF50249">
    <property type="entry name" value="Nucleic acid-binding proteins"/>
    <property type="match status" value="1"/>
</dbReference>
<feature type="region of interest" description="Disordered" evidence="5">
    <location>
        <begin position="187"/>
        <end position="225"/>
    </location>
</feature>
<evidence type="ECO:0000256" key="1">
    <source>
        <dbReference type="ARBA" id="ARBA00022598"/>
    </source>
</evidence>
<keyword evidence="1" id="KW-0436">Ligase</keyword>
<protein>
    <recommendedName>
        <fullName evidence="8">ATP-dependent DNA ligase family profile domain-containing protein</fullName>
    </recommendedName>
</protein>
<dbReference type="EMBL" id="SDIL01000040">
    <property type="protein sequence ID" value="RXK38888.1"/>
    <property type="molecule type" value="Genomic_DNA"/>
</dbReference>
<evidence type="ECO:0000256" key="3">
    <source>
        <dbReference type="ARBA" id="ARBA00022763"/>
    </source>
</evidence>
<dbReference type="InterPro" id="IPR050326">
    <property type="entry name" value="NAD_dep_DNA_ligaseB"/>
</dbReference>
<dbReference type="GO" id="GO:0006281">
    <property type="term" value="P:DNA repair"/>
    <property type="evidence" value="ECO:0007669"/>
    <property type="project" value="UniProtKB-KW"/>
</dbReference>
<keyword evidence="3" id="KW-0227">DNA damage</keyword>
<dbReference type="GO" id="GO:0016874">
    <property type="term" value="F:ligase activity"/>
    <property type="evidence" value="ECO:0007669"/>
    <property type="project" value="UniProtKB-KW"/>
</dbReference>
<dbReference type="Gene3D" id="2.40.50.140">
    <property type="entry name" value="Nucleic acid-binding proteins"/>
    <property type="match status" value="1"/>
</dbReference>
<dbReference type="PANTHER" id="PTHR47810:SF1">
    <property type="entry name" value="DNA LIGASE B"/>
    <property type="match status" value="1"/>
</dbReference>
<accession>A0A4Q1BM46</accession>
<keyword evidence="2" id="KW-0235">DNA replication</keyword>
<evidence type="ECO:0000313" key="7">
    <source>
        <dbReference type="Proteomes" id="UP000289152"/>
    </source>
</evidence>
<sequence length="579" mass="64713">MSCYAIVRPLHRSLLITTPPLAARPHKLASFHSSIPHHGPPSVKHQLLRMAELQQKVSAVNSKSQKEHIISTFPDLRELLEQMYHPKHRTHLASGSMRKYISAYPLPCSHKALPRSLNQLFDLLASRQVTGNKAKDIVWAFLQENSVGTNGHLYETFERLLDRNLVAGFGANTLKNIDWGDQLPQMRPIRSTATTPPPLQTDIPPVASPAPSSTPTSRPPKKSHSLEKFTCALGKSIEPPFKELAKFPRWYASRKLDGVRVITFVDFLLPPSGKPQVISTQFLSRNGNPFNALSKLAAELEHLISFPQLTDWLSHDPVVIEDRGEEGVVKRLVLDGEVCILRPRAEGVKGEGEVDYVEDFQSVVGEVRRLGHDIENPAYFLFDVIPFAEFEAGTALPAPLGKTFGERVEDIIALVSYLKERTGGGVVRELEQWEVNGKEDVEDKVGRAAERGWEGLIIRADKPYNGKRSSDLRKFKRWQDAEYVVKSIDTGKMRLAVDGVFGEHLACANVWIEHKGTPVSVGSGFSAEQRLAYAKDPELIVGKEITVEYFSESEATDRPGKMSLRFPRVKAVYDGKRDI</sequence>
<dbReference type="PANTHER" id="PTHR47810">
    <property type="entry name" value="DNA LIGASE"/>
    <property type="match status" value="1"/>
</dbReference>
<reference evidence="6 7" key="1">
    <citation type="submission" date="2016-06" db="EMBL/GenBank/DDBJ databases">
        <title>Evolution of pathogenesis and genome organization in the Tremellales.</title>
        <authorList>
            <person name="Cuomo C."/>
            <person name="Litvintseva A."/>
            <person name="Heitman J."/>
            <person name="Chen Y."/>
            <person name="Sun S."/>
            <person name="Springer D."/>
            <person name="Dromer F."/>
            <person name="Young S."/>
            <person name="Zeng Q."/>
            <person name="Chapman S."/>
            <person name="Gujja S."/>
            <person name="Saif S."/>
            <person name="Birren B."/>
        </authorList>
    </citation>
    <scope>NUCLEOTIDE SEQUENCE [LARGE SCALE GENOMIC DNA]</scope>
    <source>
        <strain evidence="6 7">ATCC 28783</strain>
    </source>
</reference>
<dbReference type="OrthoDB" id="411785at2759"/>
<dbReference type="Gene3D" id="3.30.470.30">
    <property type="entry name" value="DNA ligase/mRNA capping enzyme"/>
    <property type="match status" value="1"/>
</dbReference>